<protein>
    <submittedName>
        <fullName evidence="1">Uncharacterized protein</fullName>
    </submittedName>
</protein>
<keyword evidence="2" id="KW-1185">Reference proteome</keyword>
<gene>
    <name evidence="1" type="ORF">N658DRAFT_109685</name>
</gene>
<reference evidence="1" key="1">
    <citation type="journal article" date="2023" name="Mol. Phylogenet. Evol.">
        <title>Genome-scale phylogeny and comparative genomics of the fungal order Sordariales.</title>
        <authorList>
            <person name="Hensen N."/>
            <person name="Bonometti L."/>
            <person name="Westerberg I."/>
            <person name="Brannstrom I.O."/>
            <person name="Guillou S."/>
            <person name="Cros-Aarteil S."/>
            <person name="Calhoun S."/>
            <person name="Haridas S."/>
            <person name="Kuo A."/>
            <person name="Mondo S."/>
            <person name="Pangilinan J."/>
            <person name="Riley R."/>
            <person name="LaButti K."/>
            <person name="Andreopoulos B."/>
            <person name="Lipzen A."/>
            <person name="Chen C."/>
            <person name="Yan M."/>
            <person name="Daum C."/>
            <person name="Ng V."/>
            <person name="Clum A."/>
            <person name="Steindorff A."/>
            <person name="Ohm R.A."/>
            <person name="Martin F."/>
            <person name="Silar P."/>
            <person name="Natvig D.O."/>
            <person name="Lalanne C."/>
            <person name="Gautier V."/>
            <person name="Ament-Velasquez S.L."/>
            <person name="Kruys A."/>
            <person name="Hutchinson M.I."/>
            <person name="Powell A.J."/>
            <person name="Barry K."/>
            <person name="Miller A.N."/>
            <person name="Grigoriev I.V."/>
            <person name="Debuchy R."/>
            <person name="Gladieux P."/>
            <person name="Hiltunen Thoren M."/>
            <person name="Johannesson H."/>
        </authorList>
    </citation>
    <scope>NUCLEOTIDE SEQUENCE</scope>
    <source>
        <strain evidence="1">CBS 757.83</strain>
    </source>
</reference>
<dbReference type="AlphaFoldDB" id="A0AAN6Q7U7"/>
<evidence type="ECO:0000313" key="1">
    <source>
        <dbReference type="EMBL" id="KAK4105159.1"/>
    </source>
</evidence>
<evidence type="ECO:0000313" key="2">
    <source>
        <dbReference type="Proteomes" id="UP001305647"/>
    </source>
</evidence>
<accession>A0AAN6Q7U7</accession>
<sequence>MSKQRTACCESLNARQRATVSEPTRHRVPHHAGACASGFHTWLAANWMAALVSKRSGQVRRFESDSIGAANTARLKHRQGKRGTSICCTKRNLHSRHRAESGYSTPARVGASGGLNRCAGLP</sequence>
<organism evidence="1 2">
    <name type="scientific">Parathielavia hyrcaniae</name>
    <dbReference type="NCBI Taxonomy" id="113614"/>
    <lineage>
        <taxon>Eukaryota</taxon>
        <taxon>Fungi</taxon>
        <taxon>Dikarya</taxon>
        <taxon>Ascomycota</taxon>
        <taxon>Pezizomycotina</taxon>
        <taxon>Sordariomycetes</taxon>
        <taxon>Sordariomycetidae</taxon>
        <taxon>Sordariales</taxon>
        <taxon>Chaetomiaceae</taxon>
        <taxon>Parathielavia</taxon>
    </lineage>
</organism>
<name>A0AAN6Q7U7_9PEZI</name>
<reference evidence="1" key="2">
    <citation type="submission" date="2023-05" db="EMBL/GenBank/DDBJ databases">
        <authorList>
            <consortium name="Lawrence Berkeley National Laboratory"/>
            <person name="Steindorff A."/>
            <person name="Hensen N."/>
            <person name="Bonometti L."/>
            <person name="Westerberg I."/>
            <person name="Brannstrom I.O."/>
            <person name="Guillou S."/>
            <person name="Cros-Aarteil S."/>
            <person name="Calhoun S."/>
            <person name="Haridas S."/>
            <person name="Kuo A."/>
            <person name="Mondo S."/>
            <person name="Pangilinan J."/>
            <person name="Riley R."/>
            <person name="Labutti K."/>
            <person name="Andreopoulos B."/>
            <person name="Lipzen A."/>
            <person name="Chen C."/>
            <person name="Yanf M."/>
            <person name="Daum C."/>
            <person name="Ng V."/>
            <person name="Clum A."/>
            <person name="Ohm R."/>
            <person name="Martin F."/>
            <person name="Silar P."/>
            <person name="Natvig D."/>
            <person name="Lalanne C."/>
            <person name="Gautier V."/>
            <person name="Ament-Velasquez S.L."/>
            <person name="Kruys A."/>
            <person name="Hutchinson M.I."/>
            <person name="Powell A.J."/>
            <person name="Barry K."/>
            <person name="Miller A.N."/>
            <person name="Grigoriev I.V."/>
            <person name="Debuchy R."/>
            <person name="Gladieux P."/>
            <person name="Thoren M.H."/>
            <person name="Johannesson H."/>
        </authorList>
    </citation>
    <scope>NUCLEOTIDE SEQUENCE</scope>
    <source>
        <strain evidence="1">CBS 757.83</strain>
    </source>
</reference>
<dbReference type="Proteomes" id="UP001305647">
    <property type="component" value="Unassembled WGS sequence"/>
</dbReference>
<proteinExistence type="predicted"/>
<comment type="caution">
    <text evidence="1">The sequence shown here is derived from an EMBL/GenBank/DDBJ whole genome shotgun (WGS) entry which is preliminary data.</text>
</comment>
<dbReference type="EMBL" id="MU863625">
    <property type="protein sequence ID" value="KAK4105159.1"/>
    <property type="molecule type" value="Genomic_DNA"/>
</dbReference>